<organism evidence="2 3">
    <name type="scientific">Kluyveromyces lactis (strain ATCC 8585 / CBS 2359 / DSM 70799 / NBRC 1267 / NRRL Y-1140 / WM37)</name>
    <name type="common">Yeast</name>
    <name type="synonym">Candida sphaerica</name>
    <dbReference type="NCBI Taxonomy" id="284590"/>
    <lineage>
        <taxon>Eukaryota</taxon>
        <taxon>Fungi</taxon>
        <taxon>Dikarya</taxon>
        <taxon>Ascomycota</taxon>
        <taxon>Saccharomycotina</taxon>
        <taxon>Saccharomycetes</taxon>
        <taxon>Saccharomycetales</taxon>
        <taxon>Saccharomycetaceae</taxon>
        <taxon>Kluyveromyces</taxon>
    </lineage>
</organism>
<evidence type="ECO:0000313" key="3">
    <source>
        <dbReference type="Proteomes" id="UP000000598"/>
    </source>
</evidence>
<dbReference type="eggNOG" id="ENOG502R0RA">
    <property type="taxonomic scope" value="Eukaryota"/>
</dbReference>
<accession>Q6CMJ6</accession>
<evidence type="ECO:0000313" key="2">
    <source>
        <dbReference type="EMBL" id="CAG99930.1"/>
    </source>
</evidence>
<dbReference type="EMBL" id="CR382125">
    <property type="protein sequence ID" value="CAG99930.1"/>
    <property type="molecule type" value="Genomic_DNA"/>
</dbReference>
<dbReference type="Proteomes" id="UP000000598">
    <property type="component" value="Chromosome E"/>
</dbReference>
<dbReference type="InParanoid" id="Q6CMJ6"/>
<dbReference type="STRING" id="284590.Q6CMJ6"/>
<gene>
    <name evidence="2" type="ORF">KLLA0_E19713g</name>
</gene>
<dbReference type="KEGG" id="kla:KLLA0_E19713g"/>
<protein>
    <submittedName>
        <fullName evidence="2">KLLA0E19713p</fullName>
    </submittedName>
</protein>
<dbReference type="AlphaFoldDB" id="Q6CMJ6"/>
<dbReference type="RefSeq" id="XP_454843.1">
    <property type="nucleotide sequence ID" value="XM_454843.1"/>
</dbReference>
<feature type="compositionally biased region" description="Basic and acidic residues" evidence="1">
    <location>
        <begin position="103"/>
        <end position="143"/>
    </location>
</feature>
<proteinExistence type="predicted"/>
<dbReference type="PaxDb" id="284590-Q6CMJ6"/>
<evidence type="ECO:0000256" key="1">
    <source>
        <dbReference type="SAM" id="MobiDB-lite"/>
    </source>
</evidence>
<feature type="region of interest" description="Disordered" evidence="1">
    <location>
        <begin position="89"/>
        <end position="143"/>
    </location>
</feature>
<name>Q6CMJ6_KLULA</name>
<sequence length="143" mass="15366">MMISKTIYRGSRVPAASRLFTNSPMARSIHNSNIDSKGIKETLEDVNKKVGKAAAEGIEKTEEATHHLGENFQNVEEKVKGIFNMTGQDAKEAADTASNKASDLAEKGKEHAQAKGREAAAKGKEAAAKGKEKLENAADKLNE</sequence>
<dbReference type="GeneID" id="2894760"/>
<reference evidence="2 3" key="1">
    <citation type="journal article" date="2004" name="Nature">
        <title>Genome evolution in yeasts.</title>
        <authorList>
            <consortium name="Genolevures"/>
            <person name="Dujon B."/>
            <person name="Sherman D."/>
            <person name="Fischer G."/>
            <person name="Durrens P."/>
            <person name="Casaregola S."/>
            <person name="Lafontaine I."/>
            <person name="de Montigny J."/>
            <person name="Marck C."/>
            <person name="Neuveglise C."/>
            <person name="Talla E."/>
            <person name="Goffard N."/>
            <person name="Frangeul L."/>
            <person name="Aigle M."/>
            <person name="Anthouard V."/>
            <person name="Babour A."/>
            <person name="Barbe V."/>
            <person name="Barnay S."/>
            <person name="Blanchin S."/>
            <person name="Beckerich J.M."/>
            <person name="Beyne E."/>
            <person name="Bleykasten C."/>
            <person name="Boisrame A."/>
            <person name="Boyer J."/>
            <person name="Cattolico L."/>
            <person name="Confanioleri F."/>
            <person name="de Daruvar A."/>
            <person name="Despons L."/>
            <person name="Fabre E."/>
            <person name="Fairhead C."/>
            <person name="Ferry-Dumazet H."/>
            <person name="Groppi A."/>
            <person name="Hantraye F."/>
            <person name="Hennequin C."/>
            <person name="Jauniaux N."/>
            <person name="Joyet P."/>
            <person name="Kachouri R."/>
            <person name="Kerrest A."/>
            <person name="Koszul R."/>
            <person name="Lemaire M."/>
            <person name="Lesur I."/>
            <person name="Ma L."/>
            <person name="Muller H."/>
            <person name="Nicaud J.M."/>
            <person name="Nikolski M."/>
            <person name="Oztas S."/>
            <person name="Ozier-Kalogeropoulos O."/>
            <person name="Pellenz S."/>
            <person name="Potier S."/>
            <person name="Richard G.F."/>
            <person name="Straub M.L."/>
            <person name="Suleau A."/>
            <person name="Swennene D."/>
            <person name="Tekaia F."/>
            <person name="Wesolowski-Louvel M."/>
            <person name="Westhof E."/>
            <person name="Wirth B."/>
            <person name="Zeniou-Meyer M."/>
            <person name="Zivanovic I."/>
            <person name="Bolotin-Fukuhara M."/>
            <person name="Thierry A."/>
            <person name="Bouchier C."/>
            <person name="Caudron B."/>
            <person name="Scarpelli C."/>
            <person name="Gaillardin C."/>
            <person name="Weissenbach J."/>
            <person name="Wincker P."/>
            <person name="Souciet J.L."/>
        </authorList>
    </citation>
    <scope>NUCLEOTIDE SEQUENCE [LARGE SCALE GENOMIC DNA]</scope>
    <source>
        <strain evidence="3">ATCC 8585 / CBS 2359 / DSM 70799 / NBRC 1267 / NRRL Y-1140 / WM37</strain>
    </source>
</reference>
<dbReference type="HOGENOM" id="CLU_1806455_0_0_1"/>
<dbReference type="OMA" id="PMARSIH"/>
<keyword evidence="3" id="KW-1185">Reference proteome</keyword>